<keyword evidence="1" id="KW-0472">Membrane</keyword>
<dbReference type="InterPro" id="IPR036938">
    <property type="entry name" value="PAP2/HPO_sf"/>
</dbReference>
<evidence type="ECO:0000313" key="4">
    <source>
        <dbReference type="Proteomes" id="UP000293719"/>
    </source>
</evidence>
<feature type="transmembrane region" description="Helical" evidence="1">
    <location>
        <begin position="278"/>
        <end position="297"/>
    </location>
</feature>
<feature type="transmembrane region" description="Helical" evidence="1">
    <location>
        <begin position="226"/>
        <end position="244"/>
    </location>
</feature>
<dbReference type="Proteomes" id="UP000293719">
    <property type="component" value="Chromosome"/>
</dbReference>
<dbReference type="SMART" id="SM00014">
    <property type="entry name" value="acidPPc"/>
    <property type="match status" value="1"/>
</dbReference>
<keyword evidence="1" id="KW-0812">Transmembrane</keyword>
<dbReference type="Gene3D" id="1.20.144.10">
    <property type="entry name" value="Phosphatidic acid phosphatase type 2/haloperoxidase"/>
    <property type="match status" value="1"/>
</dbReference>
<dbReference type="EMBL" id="CP036532">
    <property type="protein sequence ID" value="QBK29228.1"/>
    <property type="molecule type" value="Genomic_DNA"/>
</dbReference>
<dbReference type="InterPro" id="IPR000326">
    <property type="entry name" value="PAP2/HPO"/>
</dbReference>
<dbReference type="KEGG" id="rpod:E0E05_00630"/>
<dbReference type="SUPFAM" id="SSF48317">
    <property type="entry name" value="Acid phosphatase/Vanadium-dependent haloperoxidase"/>
    <property type="match status" value="1"/>
</dbReference>
<keyword evidence="4" id="KW-1185">Reference proteome</keyword>
<reference evidence="3 4" key="1">
    <citation type="journal article" date="2017" name="Int. J. Syst. Evol. Microbiol.">
        <title>Roseitalea porphyridii gen. nov., sp. nov., isolated from a red alga, and reclassification of Hoeflea suaedae Chung et al. 2013 as Pseudohoeflea suaedae gen. nov., comb. nov.</title>
        <authorList>
            <person name="Hyeon J.W."/>
            <person name="Jeong S.E."/>
            <person name="Baek K."/>
            <person name="Jeon C.O."/>
        </authorList>
    </citation>
    <scope>NUCLEOTIDE SEQUENCE [LARGE SCALE GENOMIC DNA]</scope>
    <source>
        <strain evidence="3 4">MA7-20</strain>
    </source>
</reference>
<sequence length="307" mass="31885">MSGPGVTARIAAASANCASIAGSGMNCVMAPPGLDHLAAPRACRPMHRMRRHRRPMTAAMPANQDPFGLWSNPILALALVIGWFALVVAFAMLPAVDLAASALFFDETACARSAGADRCAGFPLASSPRANAVRDLLQHAPVAIGLALSVLLVLDLRDGARWRHVQLRTKAIVLATLALGPGVIVNGVLKEFWGRPRPWMTEPFGGTMPFVEAGSMAGACAGNCSFVSGEAAGGGWLICLTVLFPPELRRAAFVVLALAGVTTAIGRVAFGAHFLSDAVLGVLLPPALFCTFAAIAASMRRGRAPAV</sequence>
<protein>
    <submittedName>
        <fullName evidence="3">Phosphatase PAP2 family protein</fullName>
    </submittedName>
</protein>
<feature type="transmembrane region" description="Helical" evidence="1">
    <location>
        <begin position="169"/>
        <end position="189"/>
    </location>
</feature>
<evidence type="ECO:0000259" key="2">
    <source>
        <dbReference type="SMART" id="SM00014"/>
    </source>
</evidence>
<dbReference type="CDD" id="cd03396">
    <property type="entry name" value="PAP2_like_6"/>
    <property type="match status" value="1"/>
</dbReference>
<dbReference type="AlphaFoldDB" id="A0A4V1A3I4"/>
<accession>A0A4V1A3I4</accession>
<feature type="domain" description="Phosphatidic acid phosphatase type 2/haloperoxidase" evidence="2">
    <location>
        <begin position="172"/>
        <end position="293"/>
    </location>
</feature>
<feature type="transmembrane region" description="Helical" evidence="1">
    <location>
        <begin position="251"/>
        <end position="272"/>
    </location>
</feature>
<dbReference type="Pfam" id="PF01569">
    <property type="entry name" value="PAP2"/>
    <property type="match status" value="1"/>
</dbReference>
<keyword evidence="1" id="KW-1133">Transmembrane helix</keyword>
<evidence type="ECO:0000256" key="1">
    <source>
        <dbReference type="SAM" id="Phobius"/>
    </source>
</evidence>
<name>A0A4V1A3I4_9HYPH</name>
<proteinExistence type="predicted"/>
<gene>
    <name evidence="3" type="ORF">E0E05_00630</name>
</gene>
<organism evidence="3 4">
    <name type="scientific">Roseitalea porphyridii</name>
    <dbReference type="NCBI Taxonomy" id="1852022"/>
    <lineage>
        <taxon>Bacteria</taxon>
        <taxon>Pseudomonadati</taxon>
        <taxon>Pseudomonadota</taxon>
        <taxon>Alphaproteobacteria</taxon>
        <taxon>Hyphomicrobiales</taxon>
        <taxon>Ahrensiaceae</taxon>
        <taxon>Roseitalea</taxon>
    </lineage>
</organism>
<evidence type="ECO:0000313" key="3">
    <source>
        <dbReference type="EMBL" id="QBK29228.1"/>
    </source>
</evidence>
<feature type="transmembrane region" description="Helical" evidence="1">
    <location>
        <begin position="136"/>
        <end position="157"/>
    </location>
</feature>
<feature type="transmembrane region" description="Helical" evidence="1">
    <location>
        <begin position="74"/>
        <end position="96"/>
    </location>
</feature>